<name>A0A5N5JE92_9ROSI</name>
<accession>A0A5N5JE92</accession>
<dbReference type="AlphaFoldDB" id="A0A5N5JE92"/>
<protein>
    <submittedName>
        <fullName evidence="1">Uncharacterized protein</fullName>
    </submittedName>
</protein>
<dbReference type="Proteomes" id="UP000326939">
    <property type="component" value="Chromosome 17"/>
</dbReference>
<organism evidence="1 2">
    <name type="scientific">Salix brachista</name>
    <dbReference type="NCBI Taxonomy" id="2182728"/>
    <lineage>
        <taxon>Eukaryota</taxon>
        <taxon>Viridiplantae</taxon>
        <taxon>Streptophyta</taxon>
        <taxon>Embryophyta</taxon>
        <taxon>Tracheophyta</taxon>
        <taxon>Spermatophyta</taxon>
        <taxon>Magnoliopsida</taxon>
        <taxon>eudicotyledons</taxon>
        <taxon>Gunneridae</taxon>
        <taxon>Pentapetalae</taxon>
        <taxon>rosids</taxon>
        <taxon>fabids</taxon>
        <taxon>Malpighiales</taxon>
        <taxon>Salicaceae</taxon>
        <taxon>Saliceae</taxon>
        <taxon>Salix</taxon>
    </lineage>
</organism>
<proteinExistence type="predicted"/>
<gene>
    <name evidence="1" type="ORF">DKX38_026882</name>
</gene>
<evidence type="ECO:0000313" key="1">
    <source>
        <dbReference type="EMBL" id="KAB5516234.1"/>
    </source>
</evidence>
<sequence length="177" mass="19795">MVCHSVPILCFEYLVINARPFFSKQFLAFTESFSQANTITLINVIVSLSSITRDSHSKESKREDVGLGAGVCGGGAVHTLNTRFADSGARSSPIHRIWQLPDQWSFHSGSLHPLLLSQLHLLASYWYPHVYWFIALKCGSAFNGTPITCCNKSAVFFFLFFFKVNVDSCGKSLFLIY</sequence>
<comment type="caution">
    <text evidence="1">The sequence shown here is derived from an EMBL/GenBank/DDBJ whole genome shotgun (WGS) entry which is preliminary data.</text>
</comment>
<keyword evidence="2" id="KW-1185">Reference proteome</keyword>
<evidence type="ECO:0000313" key="2">
    <source>
        <dbReference type="Proteomes" id="UP000326939"/>
    </source>
</evidence>
<dbReference type="EMBL" id="VDCV01000017">
    <property type="protein sequence ID" value="KAB5516234.1"/>
    <property type="molecule type" value="Genomic_DNA"/>
</dbReference>
<reference evidence="2" key="1">
    <citation type="journal article" date="2019" name="Gigascience">
        <title>De novo genome assembly of the endangered Acer yangbiense, a plant species with extremely small populations endemic to Yunnan Province, China.</title>
        <authorList>
            <person name="Yang J."/>
            <person name="Wariss H.M."/>
            <person name="Tao L."/>
            <person name="Zhang R."/>
            <person name="Yun Q."/>
            <person name="Hollingsworth P."/>
            <person name="Dao Z."/>
            <person name="Luo G."/>
            <person name="Guo H."/>
            <person name="Ma Y."/>
            <person name="Sun W."/>
        </authorList>
    </citation>
    <scope>NUCLEOTIDE SEQUENCE [LARGE SCALE GENOMIC DNA]</scope>
    <source>
        <strain evidence="2">cv. br00</strain>
    </source>
</reference>